<feature type="domain" description="Transcription factor TFIIB cyclin-like" evidence="3">
    <location>
        <begin position="5"/>
        <end position="85"/>
    </location>
</feature>
<name>A0AAF3FGM1_9BILA</name>
<keyword evidence="2" id="KW-0804">Transcription</keyword>
<evidence type="ECO:0000313" key="5">
    <source>
        <dbReference type="WBParaSite" id="MBELARI_LOCUS5186"/>
    </source>
</evidence>
<dbReference type="Gene3D" id="1.10.472.10">
    <property type="entry name" value="Cyclin-like"/>
    <property type="match status" value="1"/>
</dbReference>
<dbReference type="PANTHER" id="PTHR11618">
    <property type="entry name" value="TRANSCRIPTION INITIATION FACTOR IIB-RELATED"/>
    <property type="match status" value="1"/>
</dbReference>
<keyword evidence="4" id="KW-1185">Reference proteome</keyword>
<dbReference type="PANTHER" id="PTHR11618:SF13">
    <property type="entry name" value="TRANSCRIPTION INITIATION FACTOR IIB"/>
    <property type="match status" value="1"/>
</dbReference>
<dbReference type="GO" id="GO:0070897">
    <property type="term" value="P:transcription preinitiation complex assembly"/>
    <property type="evidence" value="ECO:0007669"/>
    <property type="project" value="InterPro"/>
</dbReference>
<protein>
    <recommendedName>
        <fullName evidence="3">Transcription factor TFIIB cyclin-like domain-containing protein</fullName>
    </recommendedName>
</protein>
<dbReference type="AlphaFoldDB" id="A0AAF3FGM1"/>
<dbReference type="InterPro" id="IPR000812">
    <property type="entry name" value="TFIIB"/>
</dbReference>
<dbReference type="SUPFAM" id="SSF47954">
    <property type="entry name" value="Cyclin-like"/>
    <property type="match status" value="1"/>
</dbReference>
<dbReference type="InterPro" id="IPR036915">
    <property type="entry name" value="Cyclin-like_sf"/>
</dbReference>
<dbReference type="GO" id="GO:0016251">
    <property type="term" value="F:RNA polymerase II general transcription initiation factor activity"/>
    <property type="evidence" value="ECO:0007669"/>
    <property type="project" value="TreeGrafter"/>
</dbReference>
<dbReference type="WBParaSite" id="MBELARI_LOCUS5186">
    <property type="protein sequence ID" value="MBELARI_LOCUS5186"/>
    <property type="gene ID" value="MBELARI_LOCUS5186"/>
</dbReference>
<dbReference type="Proteomes" id="UP000887575">
    <property type="component" value="Unassembled WGS sequence"/>
</dbReference>
<evidence type="ECO:0000256" key="2">
    <source>
        <dbReference type="ARBA" id="ARBA00023163"/>
    </source>
</evidence>
<dbReference type="InterPro" id="IPR013150">
    <property type="entry name" value="TFIIB_cyclin"/>
</dbReference>
<evidence type="ECO:0000256" key="1">
    <source>
        <dbReference type="ARBA" id="ARBA00023015"/>
    </source>
</evidence>
<dbReference type="GO" id="GO:0097550">
    <property type="term" value="C:transcription preinitiation complex"/>
    <property type="evidence" value="ECO:0007669"/>
    <property type="project" value="TreeGrafter"/>
</dbReference>
<proteinExistence type="predicted"/>
<reference evidence="5" key="1">
    <citation type="submission" date="2024-02" db="UniProtKB">
        <authorList>
            <consortium name="WormBaseParasite"/>
        </authorList>
    </citation>
    <scope>IDENTIFICATION</scope>
</reference>
<evidence type="ECO:0000259" key="3">
    <source>
        <dbReference type="Pfam" id="PF00382"/>
    </source>
</evidence>
<sequence>METNLQQVTSTDFMGRFCSNLDLPVTTQDCAVHVAKKAIEFDLVAGRSPVSVAAAVIFLTSQASPTKKTAKEVAEVAGATESTASELFPEDFKCTTPLHALPF</sequence>
<evidence type="ECO:0000313" key="4">
    <source>
        <dbReference type="Proteomes" id="UP000887575"/>
    </source>
</evidence>
<dbReference type="GO" id="GO:0006367">
    <property type="term" value="P:transcription initiation at RNA polymerase II promoter"/>
    <property type="evidence" value="ECO:0007669"/>
    <property type="project" value="TreeGrafter"/>
</dbReference>
<organism evidence="4 5">
    <name type="scientific">Mesorhabditis belari</name>
    <dbReference type="NCBI Taxonomy" id="2138241"/>
    <lineage>
        <taxon>Eukaryota</taxon>
        <taxon>Metazoa</taxon>
        <taxon>Ecdysozoa</taxon>
        <taxon>Nematoda</taxon>
        <taxon>Chromadorea</taxon>
        <taxon>Rhabditida</taxon>
        <taxon>Rhabditina</taxon>
        <taxon>Rhabditomorpha</taxon>
        <taxon>Rhabditoidea</taxon>
        <taxon>Rhabditidae</taxon>
        <taxon>Mesorhabditinae</taxon>
        <taxon>Mesorhabditis</taxon>
    </lineage>
</organism>
<keyword evidence="1" id="KW-0805">Transcription regulation</keyword>
<dbReference type="GO" id="GO:0005634">
    <property type="term" value="C:nucleus"/>
    <property type="evidence" value="ECO:0007669"/>
    <property type="project" value="TreeGrafter"/>
</dbReference>
<dbReference type="Pfam" id="PF00382">
    <property type="entry name" value="TFIIB"/>
    <property type="match status" value="1"/>
</dbReference>
<dbReference type="GO" id="GO:0017025">
    <property type="term" value="F:TBP-class protein binding"/>
    <property type="evidence" value="ECO:0007669"/>
    <property type="project" value="InterPro"/>
</dbReference>
<dbReference type="PRINTS" id="PR00685">
    <property type="entry name" value="TIFACTORIIB"/>
</dbReference>
<accession>A0AAF3FGM1</accession>